<feature type="region of interest" description="Disordered" evidence="2">
    <location>
        <begin position="895"/>
        <end position="975"/>
    </location>
</feature>
<feature type="compositionally biased region" description="Basic and acidic residues" evidence="2">
    <location>
        <begin position="1"/>
        <end position="14"/>
    </location>
</feature>
<feature type="compositionally biased region" description="Acidic residues" evidence="2">
    <location>
        <begin position="895"/>
        <end position="928"/>
    </location>
</feature>
<feature type="compositionally biased region" description="Acidic residues" evidence="2">
    <location>
        <begin position="132"/>
        <end position="177"/>
    </location>
</feature>
<name>A0A168MGY0_ABSGL</name>
<dbReference type="PANTHER" id="PTHR12048:SF0">
    <property type="entry name" value="CCAAT_ENHANCER-BINDING PROTEIN ZETA"/>
    <property type="match status" value="1"/>
</dbReference>
<dbReference type="InterPro" id="IPR005612">
    <property type="entry name" value="CCAAT-binding_factor"/>
</dbReference>
<dbReference type="OrthoDB" id="28947at2759"/>
<evidence type="ECO:0000313" key="5">
    <source>
        <dbReference type="Proteomes" id="UP000078561"/>
    </source>
</evidence>
<sequence>MGKNDTKHNKDKAETTFAQKSNKKHTKPNNNNNNNNGGNKASKSSQQPESLAATEETDKLREQILSLGGTRGDVTFLQDIDVDDSADMITSTDDQSAAATLQDELKNFIKNIGFSSAIYDQFGEQEDKQVDTEVELSDDAEEEEEETGDSDDSNDTNGSDSDEDEDDDEEADSDDAPEPSVVTKQAAPSEKVIKDKNANLVVEPSPYWYNTELPAIPSTTTSSKDKLTQAQIDSKYELARGLLDKENEDALKSSSLSSSDRNFMSNIMQSGTLNDKVSALTLLIQESPLHALKAMDTIMSMTKKKGRKEANMAVLSLKDLFVGSALPDRKLRYFADQPLHHHDVTNKHLLLWVFEDFMKKYYFEYIQQIEALSHDTLMHIRYSMVNCLHDLLAGKPEQEQNLLKLMVNKLGDAENKVAAKSSQKLNELMVQHPGMKMYVVREIEQLLLRPNNTQRTQYYAVITLNQTILTGKDSAVANKLVELYFSFFRRLMKLTEDEDASRENQDAAEPEDGDDKKGDPKARKNKKQLDREKKEAQRQLEVDEYNSKMIAAILTGVNRAFHFTTLPDELFEKHMQVLFKITHAGTFNTAIQALTLIFSISLAKHTQSDRFYRTLYESMFDPRLLTSSKQAMYLNLLYKAISADDDLRRVKAFVKRTVQIAGYHQPPFICGLFYTLSQIMDKKPVLRAMLTTPEEDDDEERYVDAPDDDDEDNDDENSSKDQAAPATTQQQPPVTLYDGRKRDPQYSNAEQTCLWELIPFKDHYHPSVVKYAESLFKGESIEANPDLHHHTLMHFLDRFVYRNAKKNASTKGSSIMQPLANRRDGGIFFHKYFNHKAANEPVKDSKPKEGEDEEDQVWRAMMSSVPGGFDDNNESDIDMDDDEDDEAMRALLMEDDDNDEALDDGADLEDDFGSDSDIMGGDDDDDIEFMNASSMDEQDSDDDDVPVAAPKKKKRTSSAFEAQEEKPKKKKRTSLPTFASYEDYADLLEGEEVDLE</sequence>
<feature type="region of interest" description="Disordered" evidence="2">
    <location>
        <begin position="498"/>
        <end position="538"/>
    </location>
</feature>
<comment type="similarity">
    <text evidence="1">Belongs to the CBF/MAK21 family.</text>
</comment>
<feature type="compositionally biased region" description="Low complexity" evidence="2">
    <location>
        <begin position="28"/>
        <end position="45"/>
    </location>
</feature>
<protein>
    <recommendedName>
        <fullName evidence="3">CCAAT-binding factor domain-containing protein</fullName>
    </recommendedName>
</protein>
<reference evidence="4" key="1">
    <citation type="submission" date="2016-04" db="EMBL/GenBank/DDBJ databases">
        <authorList>
            <person name="Evans L.H."/>
            <person name="Alamgir A."/>
            <person name="Owens N."/>
            <person name="Weber N.D."/>
            <person name="Virtaneva K."/>
            <person name="Barbian K."/>
            <person name="Babar A."/>
            <person name="Rosenke K."/>
        </authorList>
    </citation>
    <scope>NUCLEOTIDE SEQUENCE [LARGE SCALE GENOMIC DNA]</scope>
    <source>
        <strain evidence="4">CBS 101.48</strain>
    </source>
</reference>
<keyword evidence="5" id="KW-1185">Reference proteome</keyword>
<dbReference type="OMA" id="EIWCNDE"/>
<dbReference type="GO" id="GO:0005634">
    <property type="term" value="C:nucleus"/>
    <property type="evidence" value="ECO:0007669"/>
    <property type="project" value="TreeGrafter"/>
</dbReference>
<feature type="region of interest" description="Disordered" evidence="2">
    <location>
        <begin position="691"/>
        <end position="743"/>
    </location>
</feature>
<feature type="domain" description="CCAAT-binding factor" evidence="3">
    <location>
        <begin position="590"/>
        <end position="772"/>
    </location>
</feature>
<dbReference type="InterPro" id="IPR040155">
    <property type="entry name" value="CEBPZ/Mak21-like"/>
</dbReference>
<feature type="compositionally biased region" description="Low complexity" evidence="2">
    <location>
        <begin position="722"/>
        <end position="735"/>
    </location>
</feature>
<dbReference type="FunCoup" id="A0A168MGY0">
    <property type="interactions" value="772"/>
</dbReference>
<dbReference type="Proteomes" id="UP000078561">
    <property type="component" value="Unassembled WGS sequence"/>
</dbReference>
<feature type="compositionally biased region" description="Acidic residues" evidence="2">
    <location>
        <begin position="498"/>
        <end position="513"/>
    </location>
</feature>
<feature type="compositionally biased region" description="Acidic residues" evidence="2">
    <location>
        <begin position="693"/>
        <end position="716"/>
    </location>
</feature>
<evidence type="ECO:0000313" key="4">
    <source>
        <dbReference type="EMBL" id="SAL98497.1"/>
    </source>
</evidence>
<evidence type="ECO:0000256" key="2">
    <source>
        <dbReference type="SAM" id="MobiDB-lite"/>
    </source>
</evidence>
<dbReference type="STRING" id="4829.A0A168MGY0"/>
<dbReference type="InterPro" id="IPR016024">
    <property type="entry name" value="ARM-type_fold"/>
</dbReference>
<dbReference type="PANTHER" id="PTHR12048">
    <property type="entry name" value="CCAAT-BINDING FACTOR-RELATED"/>
    <property type="match status" value="1"/>
</dbReference>
<proteinExistence type="inferred from homology"/>
<dbReference type="SUPFAM" id="SSF48371">
    <property type="entry name" value="ARM repeat"/>
    <property type="match status" value="1"/>
</dbReference>
<feature type="region of interest" description="Disordered" evidence="2">
    <location>
        <begin position="123"/>
        <end position="190"/>
    </location>
</feature>
<dbReference type="Pfam" id="PF03914">
    <property type="entry name" value="CBF"/>
    <property type="match status" value="1"/>
</dbReference>
<dbReference type="AlphaFoldDB" id="A0A168MGY0"/>
<dbReference type="InParanoid" id="A0A168MGY0"/>
<feature type="region of interest" description="Disordered" evidence="2">
    <location>
        <begin position="1"/>
        <end position="56"/>
    </location>
</feature>
<gene>
    <name evidence="4" type="primary">ABSGL_04034.1 scaffold 4782</name>
</gene>
<evidence type="ECO:0000259" key="3">
    <source>
        <dbReference type="Pfam" id="PF03914"/>
    </source>
</evidence>
<organism evidence="4">
    <name type="scientific">Absidia glauca</name>
    <name type="common">Pin mould</name>
    <dbReference type="NCBI Taxonomy" id="4829"/>
    <lineage>
        <taxon>Eukaryota</taxon>
        <taxon>Fungi</taxon>
        <taxon>Fungi incertae sedis</taxon>
        <taxon>Mucoromycota</taxon>
        <taxon>Mucoromycotina</taxon>
        <taxon>Mucoromycetes</taxon>
        <taxon>Mucorales</taxon>
        <taxon>Cunninghamellaceae</taxon>
        <taxon>Absidia</taxon>
    </lineage>
</organism>
<accession>A0A168MGY0</accession>
<feature type="compositionally biased region" description="Basic and acidic residues" evidence="2">
    <location>
        <begin position="514"/>
        <end position="538"/>
    </location>
</feature>
<evidence type="ECO:0000256" key="1">
    <source>
        <dbReference type="ARBA" id="ARBA00007797"/>
    </source>
</evidence>
<feature type="compositionally biased region" description="Acidic residues" evidence="2">
    <location>
        <begin position="936"/>
        <end position="945"/>
    </location>
</feature>
<dbReference type="EMBL" id="LT552109">
    <property type="protein sequence ID" value="SAL98497.1"/>
    <property type="molecule type" value="Genomic_DNA"/>
</dbReference>